<evidence type="ECO:0000313" key="4">
    <source>
        <dbReference type="Proteomes" id="UP000199347"/>
    </source>
</evidence>
<feature type="compositionally biased region" description="Basic and acidic residues" evidence="1">
    <location>
        <begin position="181"/>
        <end position="191"/>
    </location>
</feature>
<proteinExistence type="predicted"/>
<name>A0A1G5N4I4_AFIMA</name>
<dbReference type="AlphaFoldDB" id="A0A1G5N4I4"/>
<protein>
    <submittedName>
        <fullName evidence="3">Uncharacterized protein YjlB</fullName>
    </submittedName>
</protein>
<dbReference type="CDD" id="cd02219">
    <property type="entry name" value="cupin_YjlB-like"/>
    <property type="match status" value="1"/>
</dbReference>
<organism evidence="3 4">
    <name type="scientific">Afifella marina DSM 2698</name>
    <dbReference type="NCBI Taxonomy" id="1120955"/>
    <lineage>
        <taxon>Bacteria</taxon>
        <taxon>Pseudomonadati</taxon>
        <taxon>Pseudomonadota</taxon>
        <taxon>Alphaproteobacteria</taxon>
        <taxon>Hyphomicrobiales</taxon>
        <taxon>Afifellaceae</taxon>
        <taxon>Afifella</taxon>
    </lineage>
</organism>
<gene>
    <name evidence="3" type="ORF">SAMN03080610_01466</name>
</gene>
<reference evidence="3 4" key="1">
    <citation type="submission" date="2016-10" db="EMBL/GenBank/DDBJ databases">
        <authorList>
            <person name="de Groot N.N."/>
        </authorList>
    </citation>
    <scope>NUCLEOTIDE SEQUENCE [LARGE SCALE GENOMIC DNA]</scope>
    <source>
        <strain evidence="3 4">DSM 2698</strain>
    </source>
</reference>
<dbReference type="InterPro" id="IPR014710">
    <property type="entry name" value="RmlC-like_jellyroll"/>
</dbReference>
<feature type="compositionally biased region" description="Basic and acidic residues" evidence="1">
    <location>
        <begin position="201"/>
        <end position="210"/>
    </location>
</feature>
<dbReference type="Pfam" id="PF00190">
    <property type="entry name" value="Cupin_1"/>
    <property type="match status" value="1"/>
</dbReference>
<feature type="region of interest" description="Disordered" evidence="1">
    <location>
        <begin position="181"/>
        <end position="219"/>
    </location>
</feature>
<dbReference type="SUPFAM" id="SSF51182">
    <property type="entry name" value="RmlC-like cupins"/>
    <property type="match status" value="1"/>
</dbReference>
<dbReference type="Proteomes" id="UP000199347">
    <property type="component" value="Unassembled WGS sequence"/>
</dbReference>
<keyword evidence="4" id="KW-1185">Reference proteome</keyword>
<dbReference type="OrthoDB" id="9791759at2"/>
<dbReference type="InterPro" id="IPR006045">
    <property type="entry name" value="Cupin_1"/>
</dbReference>
<accession>A0A1G5N4I4</accession>
<evidence type="ECO:0000313" key="3">
    <source>
        <dbReference type="EMBL" id="SCZ32064.1"/>
    </source>
</evidence>
<dbReference type="STRING" id="1120955.SAMN03080610_01466"/>
<dbReference type="InterPro" id="IPR047121">
    <property type="entry name" value="YjiB-like"/>
</dbReference>
<dbReference type="PANTHER" id="PTHR36448">
    <property type="entry name" value="BLR7373 PROTEIN"/>
    <property type="match status" value="1"/>
</dbReference>
<dbReference type="Gene3D" id="2.60.120.10">
    <property type="entry name" value="Jelly Rolls"/>
    <property type="match status" value="1"/>
</dbReference>
<dbReference type="EMBL" id="FMVW01000002">
    <property type="protein sequence ID" value="SCZ32064.1"/>
    <property type="molecule type" value="Genomic_DNA"/>
</dbReference>
<feature type="domain" description="Cupin type-1" evidence="2">
    <location>
        <begin position="69"/>
        <end position="123"/>
    </location>
</feature>
<sequence length="219" mass="23640">MATHDLDLSVAVESYDFEPSSGIPNSRLPTLIYRGGLDEPVRMAGAADTILTRNMWQGVWVWSIYPYWHFHTKGHEVLACVCGSARVGLGGDDGIETDLNAGDVVVIPAGVGHKRLSATEDFSVVGAYPPGQEGDITKPEEIDFEEARKKAASVPLPDTDPIYGREGPLFQYWKLRAADVGEHASSEHEAAAEGEGASETSEIHEERSVTDKSGATSEK</sequence>
<dbReference type="PANTHER" id="PTHR36448:SF2">
    <property type="entry name" value="CUPIN TYPE-1 DOMAIN-CONTAINING PROTEIN"/>
    <property type="match status" value="1"/>
</dbReference>
<evidence type="ECO:0000256" key="1">
    <source>
        <dbReference type="SAM" id="MobiDB-lite"/>
    </source>
</evidence>
<dbReference type="InterPro" id="IPR011051">
    <property type="entry name" value="RmlC_Cupin_sf"/>
</dbReference>
<evidence type="ECO:0000259" key="2">
    <source>
        <dbReference type="Pfam" id="PF00190"/>
    </source>
</evidence>
<dbReference type="RefSeq" id="WP_111328823.1">
    <property type="nucleotide sequence ID" value="NZ_FMVW01000002.1"/>
</dbReference>